<dbReference type="EMBL" id="JAOPKD010000019">
    <property type="protein sequence ID" value="MCU4728081.1"/>
    <property type="molecule type" value="Genomic_DNA"/>
</dbReference>
<feature type="transmembrane region" description="Helical" evidence="6">
    <location>
        <begin position="86"/>
        <end position="110"/>
    </location>
</feature>
<dbReference type="PANTHER" id="PTHR12677">
    <property type="entry name" value="GOLGI APPARATUS MEMBRANE PROTEIN TVP38-RELATED"/>
    <property type="match status" value="1"/>
</dbReference>
<gene>
    <name evidence="9" type="ORF">OB914_14075</name>
    <name evidence="8" type="ORF">OB916_15580</name>
</gene>
<evidence type="ECO:0000313" key="10">
    <source>
        <dbReference type="Proteomes" id="UP001208186"/>
    </source>
</evidence>
<dbReference type="Proteomes" id="UP001209746">
    <property type="component" value="Unassembled WGS sequence"/>
</dbReference>
<dbReference type="EMBL" id="JAOPKC010000029">
    <property type="protein sequence ID" value="MCU4719470.1"/>
    <property type="molecule type" value="Genomic_DNA"/>
</dbReference>
<keyword evidence="4 6" id="KW-1133">Transmembrane helix</keyword>
<evidence type="ECO:0000256" key="2">
    <source>
        <dbReference type="ARBA" id="ARBA00022475"/>
    </source>
</evidence>
<evidence type="ECO:0000256" key="3">
    <source>
        <dbReference type="ARBA" id="ARBA00022692"/>
    </source>
</evidence>
<evidence type="ECO:0000313" key="9">
    <source>
        <dbReference type="EMBL" id="MCU4728081.1"/>
    </source>
</evidence>
<feature type="domain" description="VTT" evidence="7">
    <location>
        <begin position="76"/>
        <end position="193"/>
    </location>
</feature>
<evidence type="ECO:0000259" key="7">
    <source>
        <dbReference type="Pfam" id="PF09335"/>
    </source>
</evidence>
<name>A0AAE3IDM4_9EURY</name>
<dbReference type="PANTHER" id="PTHR12677:SF59">
    <property type="entry name" value="GOLGI APPARATUS MEMBRANE PROTEIN TVP38-RELATED"/>
    <property type="match status" value="1"/>
</dbReference>
<feature type="transmembrane region" description="Helical" evidence="6">
    <location>
        <begin position="50"/>
        <end position="74"/>
    </location>
</feature>
<protein>
    <submittedName>
        <fullName evidence="9">TVP38/TMEM64 family protein</fullName>
    </submittedName>
</protein>
<dbReference type="GO" id="GO:0005886">
    <property type="term" value="C:plasma membrane"/>
    <property type="evidence" value="ECO:0007669"/>
    <property type="project" value="UniProtKB-SubCell"/>
</dbReference>
<comment type="caution">
    <text evidence="9">The sequence shown here is derived from an EMBL/GenBank/DDBJ whole genome shotgun (WGS) entry which is preliminary data.</text>
</comment>
<evidence type="ECO:0000313" key="11">
    <source>
        <dbReference type="Proteomes" id="UP001209746"/>
    </source>
</evidence>
<keyword evidence="3 6" id="KW-0812">Transmembrane</keyword>
<feature type="transmembrane region" description="Helical" evidence="6">
    <location>
        <begin position="203"/>
        <end position="220"/>
    </location>
</feature>
<evidence type="ECO:0000256" key="6">
    <source>
        <dbReference type="SAM" id="Phobius"/>
    </source>
</evidence>
<reference evidence="9" key="1">
    <citation type="submission" date="2023-02" db="EMBL/GenBank/DDBJ databases">
        <title>Enrichment on poylsaccharides allowed isolation of novel metabolic and taxonomic groups of Haloarchaea.</title>
        <authorList>
            <person name="Sorokin D.Y."/>
            <person name="Elcheninov A.G."/>
            <person name="Khizhniak T.V."/>
            <person name="Kolganova T.V."/>
            <person name="Kublanov I.V."/>
        </authorList>
    </citation>
    <scope>NUCLEOTIDE SEQUENCE</scope>
    <source>
        <strain evidence="8 10">HArc-curdl5-1</strain>
        <strain evidence="9">HArc-curdl7</strain>
    </source>
</reference>
<evidence type="ECO:0000313" key="8">
    <source>
        <dbReference type="EMBL" id="MCU4719470.1"/>
    </source>
</evidence>
<dbReference type="Pfam" id="PF09335">
    <property type="entry name" value="VTT_dom"/>
    <property type="match status" value="1"/>
</dbReference>
<dbReference type="RefSeq" id="WP_315910215.1">
    <property type="nucleotide sequence ID" value="NZ_JAOPKC010000029.1"/>
</dbReference>
<keyword evidence="10" id="KW-1185">Reference proteome</keyword>
<dbReference type="AlphaFoldDB" id="A0AAE3IDM4"/>
<proteinExistence type="predicted"/>
<evidence type="ECO:0000256" key="1">
    <source>
        <dbReference type="ARBA" id="ARBA00004651"/>
    </source>
</evidence>
<comment type="subcellular location">
    <subcellularLocation>
        <location evidence="1">Cell membrane</location>
        <topology evidence="1">Multi-pass membrane protein</topology>
    </subcellularLocation>
</comment>
<accession>A0AAE3IDM4</accession>
<dbReference type="InterPro" id="IPR015414">
    <property type="entry name" value="TMEM64"/>
</dbReference>
<evidence type="ECO:0000256" key="5">
    <source>
        <dbReference type="ARBA" id="ARBA00023136"/>
    </source>
</evidence>
<evidence type="ECO:0000256" key="4">
    <source>
        <dbReference type="ARBA" id="ARBA00022989"/>
    </source>
</evidence>
<dbReference type="Proteomes" id="UP001208186">
    <property type="component" value="Unassembled WGS sequence"/>
</dbReference>
<keyword evidence="5 6" id="KW-0472">Membrane</keyword>
<keyword evidence="2" id="KW-1003">Cell membrane</keyword>
<dbReference type="InterPro" id="IPR032816">
    <property type="entry name" value="VTT_dom"/>
</dbReference>
<organism evidence="9 11">
    <name type="scientific">Halapricum hydrolyticum</name>
    <dbReference type="NCBI Taxonomy" id="2979991"/>
    <lineage>
        <taxon>Archaea</taxon>
        <taxon>Methanobacteriati</taxon>
        <taxon>Methanobacteriota</taxon>
        <taxon>Stenosarchaea group</taxon>
        <taxon>Halobacteria</taxon>
        <taxon>Halobacteriales</taxon>
        <taxon>Haloarculaceae</taxon>
        <taxon>Halapricum</taxon>
    </lineage>
</organism>
<sequence>MDRRVRIFADARSRRTTLVGLTVILAVLIGGSIALRGRVAWLTEPVATRAFIAEFGLAAPLAFVLLQAMQVVFAPIPGQVLAVASGWLFGLFWGTVYSVVGATIGSYVVFRLARRYGRPFVERAIDPDALATFDGFSARRGYLALTALFVLPGLPDDVICFVAGTTELDIRRMTLIAALGRIPGYLLANAVGASLAARLYVEAGVILLAVLTVSAFVYWYRETVFEWLLAVLR</sequence>